<dbReference type="EMBL" id="MFVK01000025">
    <property type="protein sequence ID" value="OGI99315.1"/>
    <property type="molecule type" value="Genomic_DNA"/>
</dbReference>
<comment type="similarity">
    <text evidence="1">Belongs to the UPF0213 family.</text>
</comment>
<dbReference type="PANTHER" id="PTHR34477">
    <property type="entry name" value="UPF0213 PROTEIN YHBQ"/>
    <property type="match status" value="1"/>
</dbReference>
<name>A0A1F6XYX4_9BACT</name>
<evidence type="ECO:0000313" key="4">
    <source>
        <dbReference type="Proteomes" id="UP000176479"/>
    </source>
</evidence>
<feature type="domain" description="GIY-YIG" evidence="2">
    <location>
        <begin position="1"/>
        <end position="78"/>
    </location>
</feature>
<dbReference type="PANTHER" id="PTHR34477:SF1">
    <property type="entry name" value="UPF0213 PROTEIN YHBQ"/>
    <property type="match status" value="1"/>
</dbReference>
<organism evidence="3 4">
    <name type="scientific">Candidatus Nomurabacteria bacterium RIFCSPLOWO2_02_FULL_40_10</name>
    <dbReference type="NCBI Taxonomy" id="1801786"/>
    <lineage>
        <taxon>Bacteria</taxon>
        <taxon>Candidatus Nomuraibacteriota</taxon>
    </lineage>
</organism>
<evidence type="ECO:0000313" key="3">
    <source>
        <dbReference type="EMBL" id="OGI99315.1"/>
    </source>
</evidence>
<sequence>MFYMYILKSEKDKNLYFGYTSNLGKRLKEHNSGLVRSTKSRIPLRCLYYEAYASEDDAMKREHNLKLGARALRQLLIRVQDSLKT</sequence>
<dbReference type="CDD" id="cd10449">
    <property type="entry name" value="GIY-YIG_SLX1_like"/>
    <property type="match status" value="1"/>
</dbReference>
<proteinExistence type="inferred from homology"/>
<dbReference type="InterPro" id="IPR000305">
    <property type="entry name" value="GIY-YIG_endonuc"/>
</dbReference>
<evidence type="ECO:0000259" key="2">
    <source>
        <dbReference type="PROSITE" id="PS50164"/>
    </source>
</evidence>
<dbReference type="InterPro" id="IPR035901">
    <property type="entry name" value="GIY-YIG_endonuc_sf"/>
</dbReference>
<evidence type="ECO:0000256" key="1">
    <source>
        <dbReference type="ARBA" id="ARBA00007435"/>
    </source>
</evidence>
<reference evidence="3 4" key="1">
    <citation type="journal article" date="2016" name="Nat. Commun.">
        <title>Thousands of microbial genomes shed light on interconnected biogeochemical processes in an aquifer system.</title>
        <authorList>
            <person name="Anantharaman K."/>
            <person name="Brown C.T."/>
            <person name="Hug L.A."/>
            <person name="Sharon I."/>
            <person name="Castelle C.J."/>
            <person name="Probst A.J."/>
            <person name="Thomas B.C."/>
            <person name="Singh A."/>
            <person name="Wilkins M.J."/>
            <person name="Karaoz U."/>
            <person name="Brodie E.L."/>
            <person name="Williams K.H."/>
            <person name="Hubbard S.S."/>
            <person name="Banfield J.F."/>
        </authorList>
    </citation>
    <scope>NUCLEOTIDE SEQUENCE [LARGE SCALE GENOMIC DNA]</scope>
</reference>
<dbReference type="Gene3D" id="3.40.1440.10">
    <property type="entry name" value="GIY-YIG endonuclease"/>
    <property type="match status" value="1"/>
</dbReference>
<dbReference type="Proteomes" id="UP000176479">
    <property type="component" value="Unassembled WGS sequence"/>
</dbReference>
<dbReference type="PROSITE" id="PS50164">
    <property type="entry name" value="GIY_YIG"/>
    <property type="match status" value="1"/>
</dbReference>
<gene>
    <name evidence="3" type="ORF">A3H53_00245</name>
</gene>
<accession>A0A1F6XYX4</accession>
<dbReference type="InterPro" id="IPR050190">
    <property type="entry name" value="UPF0213_domain"/>
</dbReference>
<dbReference type="AlphaFoldDB" id="A0A1F6XYX4"/>
<comment type="caution">
    <text evidence="3">The sequence shown here is derived from an EMBL/GenBank/DDBJ whole genome shotgun (WGS) entry which is preliminary data.</text>
</comment>
<protein>
    <recommendedName>
        <fullName evidence="2">GIY-YIG domain-containing protein</fullName>
    </recommendedName>
</protein>
<dbReference type="SUPFAM" id="SSF82771">
    <property type="entry name" value="GIY-YIG endonuclease"/>
    <property type="match status" value="1"/>
</dbReference>
<dbReference type="Pfam" id="PF01541">
    <property type="entry name" value="GIY-YIG"/>
    <property type="match status" value="1"/>
</dbReference>